<protein>
    <submittedName>
        <fullName evidence="1">Uncharacterized protein</fullName>
    </submittedName>
</protein>
<dbReference type="AlphaFoldDB" id="A0A6C0LE47"/>
<dbReference type="EMBL" id="MN740474">
    <property type="protein sequence ID" value="QHU28737.1"/>
    <property type="molecule type" value="Genomic_DNA"/>
</dbReference>
<proteinExistence type="predicted"/>
<reference evidence="1" key="1">
    <citation type="journal article" date="2020" name="Nature">
        <title>Giant virus diversity and host interactions through global metagenomics.</title>
        <authorList>
            <person name="Schulz F."/>
            <person name="Roux S."/>
            <person name="Paez-Espino D."/>
            <person name="Jungbluth S."/>
            <person name="Walsh D.A."/>
            <person name="Denef V.J."/>
            <person name="McMahon K.D."/>
            <person name="Konstantinidis K.T."/>
            <person name="Eloe-Fadrosh E.A."/>
            <person name="Kyrpides N.C."/>
            <person name="Woyke T."/>
        </authorList>
    </citation>
    <scope>NUCLEOTIDE SEQUENCE</scope>
    <source>
        <strain evidence="1">GVMAG-M-3300027791-30</strain>
    </source>
</reference>
<name>A0A6C0LE47_9ZZZZ</name>
<sequence>MIGILLLTSILVIITICLLFCNLSSFKKVSNFKTVPTVKELKIEQDEFLDAYNKVKKRQEEQDINEIPFTWNPNNTLESMRLQPCLSDVDGSAAPGRLTCFAAPAWWYPENKYKQDNFRVTYYGDMFNPIYNYLGNAQEMFWDFKSVKDTFSII</sequence>
<evidence type="ECO:0000313" key="1">
    <source>
        <dbReference type="EMBL" id="QHU28737.1"/>
    </source>
</evidence>
<accession>A0A6C0LE47</accession>
<organism evidence="1">
    <name type="scientific">viral metagenome</name>
    <dbReference type="NCBI Taxonomy" id="1070528"/>
    <lineage>
        <taxon>unclassified sequences</taxon>
        <taxon>metagenomes</taxon>
        <taxon>organismal metagenomes</taxon>
    </lineage>
</organism>